<dbReference type="InterPro" id="IPR015807">
    <property type="entry name" value="His-tRNA-ligase"/>
</dbReference>
<dbReference type="InterPro" id="IPR041715">
    <property type="entry name" value="HisRS-like_core"/>
</dbReference>
<keyword evidence="7 11" id="KW-0067">ATP-binding</keyword>
<feature type="binding site" evidence="12">
    <location>
        <position position="128"/>
    </location>
    <ligand>
        <name>L-histidine</name>
        <dbReference type="ChEBI" id="CHEBI:57595"/>
    </ligand>
</feature>
<evidence type="ECO:0000256" key="8">
    <source>
        <dbReference type="ARBA" id="ARBA00022917"/>
    </source>
</evidence>
<dbReference type="InterPro" id="IPR006195">
    <property type="entry name" value="aa-tRNA-synth_II"/>
</dbReference>
<dbReference type="GO" id="GO:0004821">
    <property type="term" value="F:histidine-tRNA ligase activity"/>
    <property type="evidence" value="ECO:0007669"/>
    <property type="project" value="UniProtKB-UniRule"/>
</dbReference>
<dbReference type="InterPro" id="IPR004154">
    <property type="entry name" value="Anticodon-bd"/>
</dbReference>
<protein>
    <recommendedName>
        <fullName evidence="11">Histidine--tRNA ligase</fullName>
        <ecNumber evidence="11">6.1.1.21</ecNumber>
    </recommendedName>
    <alternativeName>
        <fullName evidence="11">Histidyl-tRNA synthetase</fullName>
        <shortName evidence="11">HisRS</shortName>
    </alternativeName>
</protein>
<dbReference type="SUPFAM" id="SSF52954">
    <property type="entry name" value="Class II aaRS ABD-related"/>
    <property type="match status" value="1"/>
</dbReference>
<dbReference type="GO" id="GO:0005737">
    <property type="term" value="C:cytoplasm"/>
    <property type="evidence" value="ECO:0007669"/>
    <property type="project" value="UniProtKB-SubCell"/>
</dbReference>
<feature type="binding site" evidence="12">
    <location>
        <position position="114"/>
    </location>
    <ligand>
        <name>L-histidine</name>
        <dbReference type="ChEBI" id="CHEBI:57595"/>
    </ligand>
</feature>
<dbReference type="RefSeq" id="WP_008315660.1">
    <property type="nucleotide sequence ID" value="NZ_KB372780.1"/>
</dbReference>
<keyword evidence="9 11" id="KW-0030">Aminoacyl-tRNA synthetase</keyword>
<evidence type="ECO:0000256" key="10">
    <source>
        <dbReference type="ARBA" id="ARBA00047639"/>
    </source>
</evidence>
<dbReference type="HOGENOM" id="CLU_025113_1_1_6"/>
<name>L8XYQ8_9GAMM</name>
<evidence type="ECO:0000256" key="3">
    <source>
        <dbReference type="ARBA" id="ARBA00011738"/>
    </source>
</evidence>
<dbReference type="PIRSF" id="PIRSF001549">
    <property type="entry name" value="His-tRNA_synth"/>
    <property type="match status" value="1"/>
</dbReference>
<keyword evidence="6 11" id="KW-0547">Nucleotide-binding</keyword>
<dbReference type="AlphaFoldDB" id="L8XYQ8"/>
<dbReference type="InterPro" id="IPR045864">
    <property type="entry name" value="aa-tRNA-synth_II/BPL/LPL"/>
</dbReference>
<keyword evidence="5 11" id="KW-0436">Ligase</keyword>
<evidence type="ECO:0000256" key="12">
    <source>
        <dbReference type="PIRSR" id="PIRSR001549-1"/>
    </source>
</evidence>
<accession>L8XYQ8</accession>
<dbReference type="InterPro" id="IPR004516">
    <property type="entry name" value="HisRS/HisZ"/>
</dbReference>
<dbReference type="EMBL" id="AOBV01000007">
    <property type="protein sequence ID" value="ELV07895.1"/>
    <property type="molecule type" value="Genomic_DNA"/>
</dbReference>
<dbReference type="PANTHER" id="PTHR43707:SF1">
    <property type="entry name" value="HISTIDINE--TRNA LIGASE, MITOCHONDRIAL-RELATED"/>
    <property type="match status" value="1"/>
</dbReference>
<dbReference type="Gene3D" id="3.30.930.10">
    <property type="entry name" value="Bira Bifunctional Protein, Domain 2"/>
    <property type="match status" value="1"/>
</dbReference>
<reference evidence="14 15" key="1">
    <citation type="journal article" date="2013" name="Genome Announc.">
        <title>Complete Genome Sequence of Wohlfahrtiimonas chitiniclastica Strain SH04, Isolated from Chrysomya megacephala Collected from Pudong International Airport in China.</title>
        <authorList>
            <person name="Cao X.M."/>
            <person name="Chen T."/>
            <person name="Xu L.Z."/>
            <person name="Yao L.S."/>
            <person name="Qi J."/>
            <person name="Zhang X.L."/>
            <person name="Yan Q.L."/>
            <person name="Deng Y.H."/>
            <person name="Guo T.Y."/>
            <person name="Wang J."/>
            <person name="Hu K.X."/>
            <person name="Xu B.L."/>
        </authorList>
    </citation>
    <scope>NUCLEOTIDE SEQUENCE [LARGE SCALE GENOMIC DNA]</scope>
    <source>
        <strain evidence="14 15">SH04</strain>
    </source>
</reference>
<evidence type="ECO:0000256" key="4">
    <source>
        <dbReference type="ARBA" id="ARBA00022490"/>
    </source>
</evidence>
<dbReference type="Pfam" id="PF03129">
    <property type="entry name" value="HGTP_anticodon"/>
    <property type="match status" value="1"/>
</dbReference>
<dbReference type="OrthoDB" id="9800814at2"/>
<evidence type="ECO:0000256" key="9">
    <source>
        <dbReference type="ARBA" id="ARBA00023146"/>
    </source>
</evidence>
<evidence type="ECO:0000256" key="6">
    <source>
        <dbReference type="ARBA" id="ARBA00022741"/>
    </source>
</evidence>
<dbReference type="EC" id="6.1.1.21" evidence="11"/>
<dbReference type="SUPFAM" id="SSF55681">
    <property type="entry name" value="Class II aaRS and biotin synthetases"/>
    <property type="match status" value="1"/>
</dbReference>
<gene>
    <name evidence="11" type="primary">hisS</name>
    <name evidence="14" type="ORF">F387_00624</name>
</gene>
<sequence length="425" mass="48400">MGQKIQSVKGMHDALPTQTAKWQYIESLLRHLFAQYGYREIRTPIVEETRLFTRSLGEVTDIVEKEMYIFADSDEKTSLALRPELTAGIVRSGIQHGLFYNQVQKVWQIGSVFRYDKPQHGRYRQFNQADIEVFGIETPDADAEILAMINRLWQQLGVADYVTLEINSMGTEECRKRYREVIVKYFEDNIELLDEDSLRRLKSNPLRILDSKNPAMQALLNNAPKLLDHLTEDSAEHFKKLCQYLDELGIQYVINHRIVRGMDYYTRTVFEWTTDKLGAQATICGGGRYDRMVEELGGHKTPAIGFGLGMERLYLLCEEVEGLSATYATDLVAVLLGQDAKKAGLPLMENIRSAYPNYLVTTVLGEAGMKSQMKKADQSGARYAMILGENELNNGIVIMKDLRQSGEQTEVAMTDVIDWLKNIQA</sequence>
<dbReference type="Gene3D" id="3.40.50.800">
    <property type="entry name" value="Anticodon-binding domain"/>
    <property type="match status" value="1"/>
</dbReference>
<feature type="binding site" evidence="12">
    <location>
        <begin position="264"/>
        <end position="265"/>
    </location>
    <ligand>
        <name>L-histidine</name>
        <dbReference type="ChEBI" id="CHEBI:57595"/>
    </ligand>
</feature>
<comment type="subcellular location">
    <subcellularLocation>
        <location evidence="1 11">Cytoplasm</location>
    </subcellularLocation>
</comment>
<dbReference type="FunFam" id="3.30.930.10:FF:000005">
    <property type="entry name" value="Histidine--tRNA ligase"/>
    <property type="match status" value="1"/>
</dbReference>
<keyword evidence="4 11" id="KW-0963">Cytoplasm</keyword>
<comment type="similarity">
    <text evidence="2 11">Belongs to the class-II aminoacyl-tRNA synthetase family.</text>
</comment>
<evidence type="ECO:0000256" key="1">
    <source>
        <dbReference type="ARBA" id="ARBA00004496"/>
    </source>
</evidence>
<dbReference type="HAMAP" id="MF_00127">
    <property type="entry name" value="His_tRNA_synth"/>
    <property type="match status" value="1"/>
</dbReference>
<proteinExistence type="inferred from homology"/>
<feature type="domain" description="Aminoacyl-transfer RNA synthetases class-II family profile" evidence="13">
    <location>
        <begin position="1"/>
        <end position="346"/>
    </location>
</feature>
<dbReference type="PROSITE" id="PS50862">
    <property type="entry name" value="AA_TRNA_LIGASE_II"/>
    <property type="match status" value="1"/>
</dbReference>
<feature type="binding site" evidence="12">
    <location>
        <begin position="84"/>
        <end position="86"/>
    </location>
    <ligand>
        <name>L-histidine</name>
        <dbReference type="ChEBI" id="CHEBI:57595"/>
    </ligand>
</feature>
<dbReference type="Pfam" id="PF13393">
    <property type="entry name" value="tRNA-synt_His"/>
    <property type="match status" value="1"/>
</dbReference>
<evidence type="ECO:0000313" key="14">
    <source>
        <dbReference type="EMBL" id="ELV07895.1"/>
    </source>
</evidence>
<comment type="subunit">
    <text evidence="3 11">Homodimer.</text>
</comment>
<dbReference type="CDD" id="cd00773">
    <property type="entry name" value="HisRS-like_core"/>
    <property type="match status" value="1"/>
</dbReference>
<dbReference type="PATRIC" id="fig|1261130.3.peg.1048"/>
<evidence type="ECO:0000256" key="2">
    <source>
        <dbReference type="ARBA" id="ARBA00008226"/>
    </source>
</evidence>
<comment type="catalytic activity">
    <reaction evidence="10 11">
        <text>tRNA(His) + L-histidine + ATP = L-histidyl-tRNA(His) + AMP + diphosphate + H(+)</text>
        <dbReference type="Rhea" id="RHEA:17313"/>
        <dbReference type="Rhea" id="RHEA-COMP:9665"/>
        <dbReference type="Rhea" id="RHEA-COMP:9689"/>
        <dbReference type="ChEBI" id="CHEBI:15378"/>
        <dbReference type="ChEBI" id="CHEBI:30616"/>
        <dbReference type="ChEBI" id="CHEBI:33019"/>
        <dbReference type="ChEBI" id="CHEBI:57595"/>
        <dbReference type="ChEBI" id="CHEBI:78442"/>
        <dbReference type="ChEBI" id="CHEBI:78527"/>
        <dbReference type="ChEBI" id="CHEBI:456215"/>
        <dbReference type="EC" id="6.1.1.21"/>
    </reaction>
</comment>
<dbReference type="GO" id="GO:0005524">
    <property type="term" value="F:ATP binding"/>
    <property type="evidence" value="ECO:0007669"/>
    <property type="project" value="UniProtKB-UniRule"/>
</dbReference>
<organism evidence="14 15">
    <name type="scientific">Wohlfahrtiimonas chitiniclastica SH04</name>
    <dbReference type="NCBI Taxonomy" id="1261130"/>
    <lineage>
        <taxon>Bacteria</taxon>
        <taxon>Pseudomonadati</taxon>
        <taxon>Pseudomonadota</taxon>
        <taxon>Gammaproteobacteria</taxon>
        <taxon>Cardiobacteriales</taxon>
        <taxon>Ignatzschineriaceae</taxon>
        <taxon>Wohlfahrtiimonas</taxon>
    </lineage>
</organism>
<evidence type="ECO:0000313" key="15">
    <source>
        <dbReference type="Proteomes" id="UP000011617"/>
    </source>
</evidence>
<dbReference type="InterPro" id="IPR036621">
    <property type="entry name" value="Anticodon-bd_dom_sf"/>
</dbReference>
<dbReference type="GO" id="GO:0006427">
    <property type="term" value="P:histidyl-tRNA aminoacylation"/>
    <property type="evidence" value="ECO:0007669"/>
    <property type="project" value="UniProtKB-UniRule"/>
</dbReference>
<keyword evidence="8 11" id="KW-0648">Protein biosynthesis</keyword>
<keyword evidence="15" id="KW-1185">Reference proteome</keyword>
<evidence type="ECO:0000259" key="13">
    <source>
        <dbReference type="PROSITE" id="PS50862"/>
    </source>
</evidence>
<comment type="caution">
    <text evidence="14">The sequence shown here is derived from an EMBL/GenBank/DDBJ whole genome shotgun (WGS) entry which is preliminary data.</text>
</comment>
<dbReference type="Proteomes" id="UP000011617">
    <property type="component" value="Unassembled WGS sequence"/>
</dbReference>
<feature type="binding site" evidence="12">
    <location>
        <position position="132"/>
    </location>
    <ligand>
        <name>L-histidine</name>
        <dbReference type="ChEBI" id="CHEBI:57595"/>
    </ligand>
</feature>
<evidence type="ECO:0000256" key="11">
    <source>
        <dbReference type="HAMAP-Rule" id="MF_00127"/>
    </source>
</evidence>
<dbReference type="PANTHER" id="PTHR43707">
    <property type="entry name" value="HISTIDYL-TRNA SYNTHETASE"/>
    <property type="match status" value="1"/>
</dbReference>
<evidence type="ECO:0000256" key="7">
    <source>
        <dbReference type="ARBA" id="ARBA00022840"/>
    </source>
</evidence>
<dbReference type="NCBIfam" id="TIGR00442">
    <property type="entry name" value="hisS"/>
    <property type="match status" value="1"/>
</dbReference>
<feature type="binding site" evidence="12">
    <location>
        <position position="260"/>
    </location>
    <ligand>
        <name>L-histidine</name>
        <dbReference type="ChEBI" id="CHEBI:57595"/>
    </ligand>
</feature>
<evidence type="ECO:0000256" key="5">
    <source>
        <dbReference type="ARBA" id="ARBA00022598"/>
    </source>
</evidence>